<feature type="compositionally biased region" description="Basic and acidic residues" evidence="1">
    <location>
        <begin position="1"/>
        <end position="17"/>
    </location>
</feature>
<dbReference type="EMBL" id="JAYGIL010000004">
    <property type="protein sequence ID" value="MEA5402095.1"/>
    <property type="molecule type" value="Genomic_DNA"/>
</dbReference>
<feature type="region of interest" description="Disordered" evidence="1">
    <location>
        <begin position="1"/>
        <end position="33"/>
    </location>
</feature>
<protein>
    <submittedName>
        <fullName evidence="2">Uncharacterized protein</fullName>
    </submittedName>
</protein>
<dbReference type="RefSeq" id="WP_323326314.1">
    <property type="nucleotide sequence ID" value="NZ_JAYGIL010000004.1"/>
</dbReference>
<keyword evidence="3" id="KW-1185">Reference proteome</keyword>
<organism evidence="2 3">
    <name type="scientific">Arcicella gelida</name>
    <dbReference type="NCBI Taxonomy" id="2984195"/>
    <lineage>
        <taxon>Bacteria</taxon>
        <taxon>Pseudomonadati</taxon>
        <taxon>Bacteroidota</taxon>
        <taxon>Cytophagia</taxon>
        <taxon>Cytophagales</taxon>
        <taxon>Flectobacillaceae</taxon>
        <taxon>Arcicella</taxon>
    </lineage>
</organism>
<reference evidence="2 3" key="1">
    <citation type="submission" date="2023-12" db="EMBL/GenBank/DDBJ databases">
        <title>Novel species of the genus Arcicella isolated from rivers.</title>
        <authorList>
            <person name="Lu H."/>
        </authorList>
    </citation>
    <scope>NUCLEOTIDE SEQUENCE [LARGE SCALE GENOMIC DNA]</scope>
    <source>
        <strain evidence="2 3">DC2W</strain>
    </source>
</reference>
<comment type="caution">
    <text evidence="2">The sequence shown here is derived from an EMBL/GenBank/DDBJ whole genome shotgun (WGS) entry which is preliminary data.</text>
</comment>
<dbReference type="Proteomes" id="UP001303899">
    <property type="component" value="Unassembled WGS sequence"/>
</dbReference>
<evidence type="ECO:0000313" key="2">
    <source>
        <dbReference type="EMBL" id="MEA5402095.1"/>
    </source>
</evidence>
<evidence type="ECO:0000256" key="1">
    <source>
        <dbReference type="SAM" id="MobiDB-lite"/>
    </source>
</evidence>
<sequence>MSQDYKLRYDQIREGDPTKPNTPAPSKKDESMEVYHTPSHARNLCLVWLDGKRMFFNYAYLVSGEYSANGEKNIILLHFSSFMVQLQGYGLESIFMSILDHNPKVITMTDERYVVDGIESVVIDILVERKND</sequence>
<name>A0ABU5S0Z9_9BACT</name>
<accession>A0ABU5S0Z9</accession>
<gene>
    <name evidence="2" type="ORF">VB776_04160</name>
</gene>
<evidence type="ECO:0000313" key="3">
    <source>
        <dbReference type="Proteomes" id="UP001303899"/>
    </source>
</evidence>
<proteinExistence type="predicted"/>